<name>A0A011NQB1_9PROT</name>
<proteinExistence type="predicted"/>
<reference evidence="1 2" key="1">
    <citation type="submission" date="2014-02" db="EMBL/GenBank/DDBJ databases">
        <title>Expanding our view of genomic diversity in Candidatus Accumulibacter clades.</title>
        <authorList>
            <person name="Skennerton C.T."/>
            <person name="Barr J.J."/>
            <person name="Slater F.R."/>
            <person name="Bond P.L."/>
            <person name="Tyson G.W."/>
        </authorList>
    </citation>
    <scope>NUCLEOTIDE SEQUENCE [LARGE SCALE GENOMIC DNA]</scope>
    <source>
        <strain evidence="2">BA-92</strain>
    </source>
</reference>
<organism evidence="1 2">
    <name type="scientific">Candidatus Accumulibacter appositus</name>
    <dbReference type="NCBI Taxonomy" id="1454003"/>
    <lineage>
        <taxon>Bacteria</taxon>
        <taxon>Pseudomonadati</taxon>
        <taxon>Pseudomonadota</taxon>
        <taxon>Betaproteobacteria</taxon>
        <taxon>Candidatus Accumulibacter</taxon>
    </lineage>
</organism>
<gene>
    <name evidence="1" type="ORF">AW10_03820</name>
</gene>
<dbReference type="EMBL" id="JEMX01000098">
    <property type="protein sequence ID" value="EXI77466.1"/>
    <property type="molecule type" value="Genomic_DNA"/>
</dbReference>
<dbReference type="AlphaFoldDB" id="A0A011NQB1"/>
<evidence type="ECO:0000313" key="1">
    <source>
        <dbReference type="EMBL" id="EXI77466.1"/>
    </source>
</evidence>
<sequence>MAAIHLIERLGNMEPVDAGRKEWESGKWAVSPDTAQKLVGGSIYFHHGQDKPSYFGGKVISFLVLPEEHGDMAGRIVFRFVPSIEFKNVRTERKGWGNEKKIVW</sequence>
<protein>
    <submittedName>
        <fullName evidence="1">Uncharacterized protein</fullName>
    </submittedName>
</protein>
<dbReference type="PATRIC" id="fig|1454003.3.peg.3880"/>
<comment type="caution">
    <text evidence="1">The sequence shown here is derived from an EMBL/GenBank/DDBJ whole genome shotgun (WGS) entry which is preliminary data.</text>
</comment>
<dbReference type="Proteomes" id="UP000021816">
    <property type="component" value="Unassembled WGS sequence"/>
</dbReference>
<accession>A0A011NQB1</accession>
<dbReference type="STRING" id="1454003.AW10_03820"/>
<evidence type="ECO:0000313" key="2">
    <source>
        <dbReference type="Proteomes" id="UP000021816"/>
    </source>
</evidence>